<keyword evidence="2" id="KW-0472">Membrane</keyword>
<sequence>MPLPTISPARPFVDIAAKVGIGMLLVLFVTGIAISPMAFSAVDSTNLDWNRLSDIGQAYGLVSALLSAVTLCLVILLQRHQLRHERISVVRDMHLNVVGMALDNPEYCQCWGVRVTEDDERLFYYTNMIHLLWWYSFEIGDLSEAQVRSYAGGMFDSEVPRDYWRMHGRWRLSGSRGRRRKFLLMIDEAFRAAEASGPPARRRERPHRTPQPGRTSHQARRLLSQPTVSRLRHRPR</sequence>
<keyword evidence="2" id="KW-0812">Transmembrane</keyword>
<gene>
    <name evidence="3" type="ORF">ACFQ5G_17075</name>
</gene>
<dbReference type="EMBL" id="JBHTMK010000020">
    <property type="protein sequence ID" value="MFD1367067.1"/>
    <property type="molecule type" value="Genomic_DNA"/>
</dbReference>
<evidence type="ECO:0000313" key="3">
    <source>
        <dbReference type="EMBL" id="MFD1367067.1"/>
    </source>
</evidence>
<name>A0ABW4AAG8_9ACTN</name>
<keyword evidence="2" id="KW-1133">Transmembrane helix</keyword>
<evidence type="ECO:0000256" key="2">
    <source>
        <dbReference type="SAM" id="Phobius"/>
    </source>
</evidence>
<keyword evidence="4" id="KW-1185">Reference proteome</keyword>
<comment type="caution">
    <text evidence="3">The sequence shown here is derived from an EMBL/GenBank/DDBJ whole genome shotgun (WGS) entry which is preliminary data.</text>
</comment>
<reference evidence="4" key="1">
    <citation type="journal article" date="2019" name="Int. J. Syst. Evol. Microbiol.">
        <title>The Global Catalogue of Microorganisms (GCM) 10K type strain sequencing project: providing services to taxonomists for standard genome sequencing and annotation.</title>
        <authorList>
            <consortium name="The Broad Institute Genomics Platform"/>
            <consortium name="The Broad Institute Genome Sequencing Center for Infectious Disease"/>
            <person name="Wu L."/>
            <person name="Ma J."/>
        </authorList>
    </citation>
    <scope>NUCLEOTIDE SEQUENCE [LARGE SCALE GENOMIC DNA]</scope>
    <source>
        <strain evidence="4">CCM 7526</strain>
    </source>
</reference>
<protein>
    <submittedName>
        <fullName evidence="3">DUF6082 family protein</fullName>
    </submittedName>
</protein>
<dbReference type="Proteomes" id="UP001597183">
    <property type="component" value="Unassembled WGS sequence"/>
</dbReference>
<feature type="transmembrane region" description="Helical" evidence="2">
    <location>
        <begin position="58"/>
        <end position="77"/>
    </location>
</feature>
<feature type="region of interest" description="Disordered" evidence="1">
    <location>
        <begin position="194"/>
        <end position="236"/>
    </location>
</feature>
<evidence type="ECO:0000313" key="4">
    <source>
        <dbReference type="Proteomes" id="UP001597183"/>
    </source>
</evidence>
<evidence type="ECO:0000256" key="1">
    <source>
        <dbReference type="SAM" id="MobiDB-lite"/>
    </source>
</evidence>
<dbReference type="Pfam" id="PF19560">
    <property type="entry name" value="DUF6082"/>
    <property type="match status" value="1"/>
</dbReference>
<dbReference type="RefSeq" id="WP_317796105.1">
    <property type="nucleotide sequence ID" value="NZ_AP028461.1"/>
</dbReference>
<feature type="transmembrane region" description="Helical" evidence="2">
    <location>
        <begin position="12"/>
        <end position="38"/>
    </location>
</feature>
<proteinExistence type="predicted"/>
<dbReference type="InterPro" id="IPR045728">
    <property type="entry name" value="DUF6082"/>
</dbReference>
<accession>A0ABW4AAG8</accession>
<organism evidence="3 4">
    <name type="scientific">Actinoplanes sichuanensis</name>
    <dbReference type="NCBI Taxonomy" id="512349"/>
    <lineage>
        <taxon>Bacteria</taxon>
        <taxon>Bacillati</taxon>
        <taxon>Actinomycetota</taxon>
        <taxon>Actinomycetes</taxon>
        <taxon>Micromonosporales</taxon>
        <taxon>Micromonosporaceae</taxon>
        <taxon>Actinoplanes</taxon>
    </lineage>
</organism>